<reference evidence="8" key="2">
    <citation type="submission" date="2025-09" db="UniProtKB">
        <authorList>
            <consortium name="Ensembl"/>
        </authorList>
    </citation>
    <scope>IDENTIFICATION</scope>
</reference>
<feature type="compositionally biased region" description="Basic residues" evidence="6">
    <location>
        <begin position="620"/>
        <end position="629"/>
    </location>
</feature>
<comment type="similarity">
    <text evidence="2">Belongs to the major facilitator superfamily.</text>
</comment>
<evidence type="ECO:0000256" key="5">
    <source>
        <dbReference type="ARBA" id="ARBA00023136"/>
    </source>
</evidence>
<feature type="transmembrane region" description="Helical" evidence="7">
    <location>
        <begin position="243"/>
        <end position="260"/>
    </location>
</feature>
<evidence type="ECO:0000256" key="7">
    <source>
        <dbReference type="SAM" id="Phobius"/>
    </source>
</evidence>
<feature type="region of interest" description="Disordered" evidence="6">
    <location>
        <begin position="1"/>
        <end position="102"/>
    </location>
</feature>
<comment type="subcellular location">
    <subcellularLocation>
        <location evidence="1">Membrane</location>
        <topology evidence="1">Multi-pass membrane protein</topology>
    </subcellularLocation>
</comment>
<feature type="transmembrane region" description="Helical" evidence="7">
    <location>
        <begin position="416"/>
        <end position="434"/>
    </location>
</feature>
<feature type="region of interest" description="Disordered" evidence="6">
    <location>
        <begin position="546"/>
        <end position="568"/>
    </location>
</feature>
<dbReference type="GO" id="GO:0016020">
    <property type="term" value="C:membrane"/>
    <property type="evidence" value="ECO:0007669"/>
    <property type="project" value="UniProtKB-SubCell"/>
</dbReference>
<protein>
    <submittedName>
        <fullName evidence="8">Major facilitator superfamily domain containing 4B</fullName>
    </submittedName>
</protein>
<feature type="transmembrane region" description="Helical" evidence="7">
    <location>
        <begin position="156"/>
        <end position="176"/>
    </location>
</feature>
<feature type="transmembrane region" description="Helical" evidence="7">
    <location>
        <begin position="183"/>
        <end position="199"/>
    </location>
</feature>
<keyword evidence="5 7" id="KW-0472">Membrane</keyword>
<dbReference type="AlphaFoldDB" id="A0A8D0BVQ0"/>
<dbReference type="SUPFAM" id="SSF103473">
    <property type="entry name" value="MFS general substrate transporter"/>
    <property type="match status" value="1"/>
</dbReference>
<dbReference type="PANTHER" id="PTHR23121:SF9">
    <property type="entry name" value="SODIUM-DEPENDENT GLUCOSE TRANSPORTER 1"/>
    <property type="match status" value="1"/>
</dbReference>
<keyword evidence="9" id="KW-1185">Reference proteome</keyword>
<evidence type="ECO:0000256" key="4">
    <source>
        <dbReference type="ARBA" id="ARBA00022989"/>
    </source>
</evidence>
<evidence type="ECO:0000313" key="8">
    <source>
        <dbReference type="Ensembl" id="ENSSMRP00000016662.1"/>
    </source>
</evidence>
<evidence type="ECO:0000313" key="9">
    <source>
        <dbReference type="Proteomes" id="UP000694421"/>
    </source>
</evidence>
<dbReference type="CDD" id="cd17454">
    <property type="entry name" value="MFS_NaGLT1_MFSD4B"/>
    <property type="match status" value="1"/>
</dbReference>
<feature type="transmembrane region" description="Helical" evidence="7">
    <location>
        <begin position="116"/>
        <end position="136"/>
    </location>
</feature>
<dbReference type="Gene3D" id="1.20.1250.20">
    <property type="entry name" value="MFS general substrate transporter like domains"/>
    <property type="match status" value="2"/>
</dbReference>
<keyword evidence="3 7" id="KW-0812">Transmembrane</keyword>
<keyword evidence="4 7" id="KW-1133">Transmembrane helix</keyword>
<evidence type="ECO:0000256" key="3">
    <source>
        <dbReference type="ARBA" id="ARBA00022692"/>
    </source>
</evidence>
<feature type="transmembrane region" description="Helical" evidence="7">
    <location>
        <begin position="440"/>
        <end position="462"/>
    </location>
</feature>
<feature type="transmembrane region" description="Helical" evidence="7">
    <location>
        <begin position="205"/>
        <end position="231"/>
    </location>
</feature>
<sequence>MAGPSERKKQVRFARLEAEDEEAATGAGRAGSGKGHEEEHRDEEEKKLLGMTASDAPDAAPLKEPLRGSPQRVLQPLVRVADGGGSRGRRSRAGGGGPGSETLAAAVAAPRRALKWCISATLCAGFLGLGMSIAILGPTFQDLAANVNRNVSQISYIFVGRSLGYFGGSLTGGILFDCMNAQLLLGLSMVGTAVGLYAIPWCKKALLLTSMMSVIGFAMGILDTGGNVLALDTWQAEAAPHMQALHFAFALGAFMAPILAKMTLGSSTADFQVHLDVGGDNQTVTAGSASVWKLHLGSNFVWSYMFIGTYLLLVAFFFFILYLRSSPVQGRTKLSMQRYRIAKYHCVLISLLSVFFFWYVGAEVTYGSYIFTYAKAYAAMKEHEAAGLNSLFWGAFAACRGLAICFAACSFPGSMILLSIIGTTISSLFLVLFNTHPISLWLGSAVYGASMATIFPSGISWIEQYTTIQGKSASLFVVGAALGEMCVPALVGFLQGYFPTLPVLMYAALGAAVMTSVLFPVMYKLATVTHDGKLERVGDSELQEALLSSSHLEEDEEEEEEDGRGWNEVDFEVIEMNDTLKNSVIETSKKIHGELAAATSTHPASGTTFNSSPVLGISSPKRKNSSKND</sequence>
<feature type="region of interest" description="Disordered" evidence="6">
    <location>
        <begin position="596"/>
        <end position="629"/>
    </location>
</feature>
<dbReference type="InterPro" id="IPR036259">
    <property type="entry name" value="MFS_trans_sf"/>
</dbReference>
<feature type="compositionally biased region" description="Basic and acidic residues" evidence="6">
    <location>
        <begin position="34"/>
        <end position="48"/>
    </location>
</feature>
<dbReference type="OMA" id="IPWCKKA"/>
<feature type="transmembrane region" description="Helical" evidence="7">
    <location>
        <begin position="474"/>
        <end position="498"/>
    </location>
</feature>
<evidence type="ECO:0000256" key="1">
    <source>
        <dbReference type="ARBA" id="ARBA00004141"/>
    </source>
</evidence>
<reference evidence="8" key="1">
    <citation type="submission" date="2025-08" db="UniProtKB">
        <authorList>
            <consortium name="Ensembl"/>
        </authorList>
    </citation>
    <scope>IDENTIFICATION</scope>
</reference>
<dbReference type="Proteomes" id="UP000694421">
    <property type="component" value="Unplaced"/>
</dbReference>
<feature type="transmembrane region" description="Helical" evidence="7">
    <location>
        <begin position="504"/>
        <end position="526"/>
    </location>
</feature>
<dbReference type="GeneTree" id="ENSGT00530000063320"/>
<proteinExistence type="inferred from homology"/>
<accession>A0A8D0BVQ0</accession>
<feature type="compositionally biased region" description="Acidic residues" evidence="6">
    <location>
        <begin position="553"/>
        <end position="562"/>
    </location>
</feature>
<evidence type="ECO:0000256" key="6">
    <source>
        <dbReference type="SAM" id="MobiDB-lite"/>
    </source>
</evidence>
<organism evidence="8 9">
    <name type="scientific">Salvator merianae</name>
    <name type="common">Argentine black and white tegu</name>
    <name type="synonym">Tupinambis merianae</name>
    <dbReference type="NCBI Taxonomy" id="96440"/>
    <lineage>
        <taxon>Eukaryota</taxon>
        <taxon>Metazoa</taxon>
        <taxon>Chordata</taxon>
        <taxon>Craniata</taxon>
        <taxon>Vertebrata</taxon>
        <taxon>Euteleostomi</taxon>
        <taxon>Lepidosauria</taxon>
        <taxon>Squamata</taxon>
        <taxon>Bifurcata</taxon>
        <taxon>Unidentata</taxon>
        <taxon>Episquamata</taxon>
        <taxon>Laterata</taxon>
        <taxon>Teiioidea</taxon>
        <taxon>Teiidae</taxon>
        <taxon>Salvator</taxon>
    </lineage>
</organism>
<feature type="transmembrane region" description="Helical" evidence="7">
    <location>
        <begin position="391"/>
        <end position="409"/>
    </location>
</feature>
<dbReference type="FunFam" id="1.20.1250.20:FF:000508">
    <property type="entry name" value="Sodium-dependent glucose transporter 1"/>
    <property type="match status" value="1"/>
</dbReference>
<feature type="transmembrane region" description="Helical" evidence="7">
    <location>
        <begin position="301"/>
        <end position="323"/>
    </location>
</feature>
<evidence type="ECO:0000256" key="2">
    <source>
        <dbReference type="ARBA" id="ARBA00008335"/>
    </source>
</evidence>
<dbReference type="Ensembl" id="ENSSMRT00000019489.1">
    <property type="protein sequence ID" value="ENSSMRP00000016662.1"/>
    <property type="gene ID" value="ENSSMRG00000012977.1"/>
</dbReference>
<feature type="transmembrane region" description="Helical" evidence="7">
    <location>
        <begin position="344"/>
        <end position="371"/>
    </location>
</feature>
<name>A0A8D0BVQ0_SALMN</name>
<feature type="compositionally biased region" description="Polar residues" evidence="6">
    <location>
        <begin position="598"/>
        <end position="613"/>
    </location>
</feature>
<dbReference type="PANTHER" id="PTHR23121">
    <property type="entry name" value="SODIUM-DEPENDENT GLUCOSE TRANSPORTER 1"/>
    <property type="match status" value="1"/>
</dbReference>